<name>A0A9D4FZ08_DREPO</name>
<protein>
    <submittedName>
        <fullName evidence="1">Uncharacterized protein</fullName>
    </submittedName>
</protein>
<gene>
    <name evidence="1" type="ORF">DPMN_133819</name>
</gene>
<reference evidence="1" key="2">
    <citation type="submission" date="2020-11" db="EMBL/GenBank/DDBJ databases">
        <authorList>
            <person name="McCartney M.A."/>
            <person name="Auch B."/>
            <person name="Kono T."/>
            <person name="Mallez S."/>
            <person name="Becker A."/>
            <person name="Gohl D.M."/>
            <person name="Silverstein K.A.T."/>
            <person name="Koren S."/>
            <person name="Bechman K.B."/>
            <person name="Herman A."/>
            <person name="Abrahante J.E."/>
            <person name="Garbe J."/>
        </authorList>
    </citation>
    <scope>NUCLEOTIDE SEQUENCE</scope>
    <source>
        <strain evidence="1">Duluth1</strain>
        <tissue evidence="1">Whole animal</tissue>
    </source>
</reference>
<evidence type="ECO:0000313" key="1">
    <source>
        <dbReference type="EMBL" id="KAH3805515.1"/>
    </source>
</evidence>
<dbReference type="EMBL" id="JAIWYP010000006">
    <property type="protein sequence ID" value="KAH3805515.1"/>
    <property type="molecule type" value="Genomic_DNA"/>
</dbReference>
<comment type="caution">
    <text evidence="1">The sequence shown here is derived from an EMBL/GenBank/DDBJ whole genome shotgun (WGS) entry which is preliminary data.</text>
</comment>
<reference evidence="1" key="1">
    <citation type="journal article" date="2019" name="bioRxiv">
        <title>The Genome of the Zebra Mussel, Dreissena polymorpha: A Resource for Invasive Species Research.</title>
        <authorList>
            <person name="McCartney M.A."/>
            <person name="Auch B."/>
            <person name="Kono T."/>
            <person name="Mallez S."/>
            <person name="Zhang Y."/>
            <person name="Obille A."/>
            <person name="Becker A."/>
            <person name="Abrahante J.E."/>
            <person name="Garbe J."/>
            <person name="Badalamenti J.P."/>
            <person name="Herman A."/>
            <person name="Mangelson H."/>
            <person name="Liachko I."/>
            <person name="Sullivan S."/>
            <person name="Sone E.D."/>
            <person name="Koren S."/>
            <person name="Silverstein K.A.T."/>
            <person name="Beckman K.B."/>
            <person name="Gohl D.M."/>
        </authorList>
    </citation>
    <scope>NUCLEOTIDE SEQUENCE</scope>
    <source>
        <strain evidence="1">Duluth1</strain>
        <tissue evidence="1">Whole animal</tissue>
    </source>
</reference>
<dbReference type="AlphaFoldDB" id="A0A9D4FZ08"/>
<keyword evidence="2" id="KW-1185">Reference proteome</keyword>
<dbReference type="Proteomes" id="UP000828390">
    <property type="component" value="Unassembled WGS sequence"/>
</dbReference>
<organism evidence="1 2">
    <name type="scientific">Dreissena polymorpha</name>
    <name type="common">Zebra mussel</name>
    <name type="synonym">Mytilus polymorpha</name>
    <dbReference type="NCBI Taxonomy" id="45954"/>
    <lineage>
        <taxon>Eukaryota</taxon>
        <taxon>Metazoa</taxon>
        <taxon>Spiralia</taxon>
        <taxon>Lophotrochozoa</taxon>
        <taxon>Mollusca</taxon>
        <taxon>Bivalvia</taxon>
        <taxon>Autobranchia</taxon>
        <taxon>Heteroconchia</taxon>
        <taxon>Euheterodonta</taxon>
        <taxon>Imparidentia</taxon>
        <taxon>Neoheterodontei</taxon>
        <taxon>Myida</taxon>
        <taxon>Dreissenoidea</taxon>
        <taxon>Dreissenidae</taxon>
        <taxon>Dreissena</taxon>
    </lineage>
</organism>
<evidence type="ECO:0000313" key="2">
    <source>
        <dbReference type="Proteomes" id="UP000828390"/>
    </source>
</evidence>
<accession>A0A9D4FZ08</accession>
<proteinExistence type="predicted"/>
<sequence>MCTISCLLQIPTVTPQEEEEMVENITHIRKRAMDEVTTNIDTAHRKQQKDFKMRQTKKYVALKEGDRVLLLRAKTATRKGNLQANYTGPYTIDHIQGKTACLLSDGQRLKQKVSLDRLKQYVEAEAVTSPLVEGPTTQVPVKQPDEREEFVSQTAAAGQLDQLSNIILQSGLLQQLPSQTLIDEVILALANLKSNDTIQICT</sequence>